<dbReference type="PANTHER" id="PTHR30469">
    <property type="entry name" value="MULTIDRUG RESISTANCE PROTEIN MDTA"/>
    <property type="match status" value="1"/>
</dbReference>
<proteinExistence type="inferred from homology"/>
<comment type="similarity">
    <text evidence="1">Belongs to the membrane fusion protein (MFP) (TC 8.A.1) family.</text>
</comment>
<evidence type="ECO:0000313" key="3">
    <source>
        <dbReference type="EMBL" id="MBT8765975.1"/>
    </source>
</evidence>
<evidence type="ECO:0000313" key="4">
    <source>
        <dbReference type="Proteomes" id="UP001519667"/>
    </source>
</evidence>
<dbReference type="EMBL" id="JAGTIS010000002">
    <property type="protein sequence ID" value="MBT8765975.1"/>
    <property type="molecule type" value="Genomic_DNA"/>
</dbReference>
<protein>
    <submittedName>
        <fullName evidence="3">Efflux RND transporter periplasmic adaptor subunit</fullName>
    </submittedName>
</protein>
<comment type="caution">
    <text evidence="3">The sequence shown here is derived from an EMBL/GenBank/DDBJ whole genome shotgun (WGS) entry which is preliminary data.</text>
</comment>
<dbReference type="InterPro" id="IPR058792">
    <property type="entry name" value="Beta-barrel_RND_2"/>
</dbReference>
<dbReference type="RefSeq" id="WP_215372414.1">
    <property type="nucleotide sequence ID" value="NZ_JAGTIS010000002.1"/>
</dbReference>
<dbReference type="PANTHER" id="PTHR30469:SF15">
    <property type="entry name" value="HLYD FAMILY OF SECRETION PROTEINS"/>
    <property type="match status" value="1"/>
</dbReference>
<reference evidence="3 4" key="1">
    <citation type="submission" date="2021-04" db="EMBL/GenBank/DDBJ databases">
        <title>Pseudomonas boanensis sp. nov., a bacterium isolated from river water used for household purposes in Boane District, Mozambique.</title>
        <authorList>
            <person name="Nicklasson M."/>
            <person name="Martin-Rodriguez A.J."/>
            <person name="Thorell K."/>
            <person name="Neves L."/>
            <person name="Mussagy A."/>
            <person name="Rydberg H.A."/>
            <person name="Hernroth B."/>
            <person name="Svensson-Stadler L."/>
            <person name="Sjoling A."/>
        </authorList>
    </citation>
    <scope>NUCLEOTIDE SEQUENCE [LARGE SCALE GENOMIC DNA]</scope>
    <source>
        <strain evidence="3 4">DB1</strain>
    </source>
</reference>
<evidence type="ECO:0000256" key="1">
    <source>
        <dbReference type="ARBA" id="ARBA00009477"/>
    </source>
</evidence>
<dbReference type="Gene3D" id="2.40.50.100">
    <property type="match status" value="1"/>
</dbReference>
<keyword evidence="4" id="KW-1185">Reference proteome</keyword>
<evidence type="ECO:0000259" key="2">
    <source>
        <dbReference type="Pfam" id="PF25954"/>
    </source>
</evidence>
<accession>A0ABS5XE85</accession>
<gene>
    <name evidence="3" type="ORF">J7302_07490</name>
</gene>
<dbReference type="Gene3D" id="2.40.420.20">
    <property type="match status" value="1"/>
</dbReference>
<name>A0ABS5XE85_9GAMM</name>
<sequence>MRKVLMIIPIVAVLMALLGFWARSKPIPVQLVEVADGPVETLVANTRAGTVKACRRSHLSFKQGGQVSELLIHAGQRVEAGDVLMRLRQDDLQARVDEARARLDARYNLRDQSCRQATQDQRDLQRLRHLAERKLASQDVLDQSETRSSLSQLLCTGSAAKIREAEASLALHLAQLDQATLRAPFAGIVAEINGELGEVVTPSPPGIPTPPAVDLIDDQCLFVEAPIDEVDAARVRPGMPVRITLDAFRERTFEGRISRIAPFVRELEKQARTVDVEVRFEQVPPDLPLLTGYSADVEILLAQRPQVLRVPTESLLEGGRVLRYDPGNGHLREQKVEIGLANWRWSEVKGGLAAGDRIIASLQDDGVEDGAVVSPQPEPGEKVAP</sequence>
<feature type="domain" description="CusB-like beta-barrel" evidence="2">
    <location>
        <begin position="223"/>
        <end position="297"/>
    </location>
</feature>
<dbReference type="SUPFAM" id="SSF111369">
    <property type="entry name" value="HlyD-like secretion proteins"/>
    <property type="match status" value="1"/>
</dbReference>
<organism evidence="3 4">
    <name type="scientific">Metapseudomonas boanensis</name>
    <dbReference type="NCBI Taxonomy" id="2822138"/>
    <lineage>
        <taxon>Bacteria</taxon>
        <taxon>Pseudomonadati</taxon>
        <taxon>Pseudomonadota</taxon>
        <taxon>Gammaproteobacteria</taxon>
        <taxon>Pseudomonadales</taxon>
        <taxon>Pseudomonadaceae</taxon>
        <taxon>Metapseudomonas</taxon>
    </lineage>
</organism>
<dbReference type="InterPro" id="IPR006143">
    <property type="entry name" value="RND_pump_MFP"/>
</dbReference>
<dbReference type="Proteomes" id="UP001519667">
    <property type="component" value="Unassembled WGS sequence"/>
</dbReference>
<dbReference type="NCBIfam" id="TIGR01730">
    <property type="entry name" value="RND_mfp"/>
    <property type="match status" value="1"/>
</dbReference>
<dbReference type="Pfam" id="PF25954">
    <property type="entry name" value="Beta-barrel_RND_2"/>
    <property type="match status" value="1"/>
</dbReference>
<dbReference type="Gene3D" id="2.40.30.170">
    <property type="match status" value="1"/>
</dbReference>